<dbReference type="Proteomes" id="UP000320390">
    <property type="component" value="Chromosome"/>
</dbReference>
<keyword evidence="11" id="KW-1185">Reference proteome</keyword>
<dbReference type="PANTHER" id="PTHR48083:SF2">
    <property type="entry name" value="MEDIUM-CHAIN SPECIFIC ACYL-COA DEHYDROGENASE, MITOCHONDRIAL"/>
    <property type="match status" value="1"/>
</dbReference>
<organism evidence="10 11">
    <name type="scientific">Saltatorellus ferox</name>
    <dbReference type="NCBI Taxonomy" id="2528018"/>
    <lineage>
        <taxon>Bacteria</taxon>
        <taxon>Pseudomonadati</taxon>
        <taxon>Planctomycetota</taxon>
        <taxon>Planctomycetia</taxon>
        <taxon>Planctomycetia incertae sedis</taxon>
        <taxon>Saltatorellus</taxon>
    </lineage>
</organism>
<dbReference type="GO" id="GO:0033539">
    <property type="term" value="P:fatty acid beta-oxidation using acyl-CoA dehydrogenase"/>
    <property type="evidence" value="ECO:0007669"/>
    <property type="project" value="TreeGrafter"/>
</dbReference>
<dbReference type="InterPro" id="IPR050741">
    <property type="entry name" value="Acyl-CoA_dehydrogenase"/>
</dbReference>
<dbReference type="InterPro" id="IPR006089">
    <property type="entry name" value="Acyl-CoA_DH_CS"/>
</dbReference>
<reference evidence="10 11" key="1">
    <citation type="submission" date="2019-02" db="EMBL/GenBank/DDBJ databases">
        <title>Deep-cultivation of Planctomycetes and their phenomic and genomic characterization uncovers novel biology.</title>
        <authorList>
            <person name="Wiegand S."/>
            <person name="Jogler M."/>
            <person name="Boedeker C."/>
            <person name="Pinto D."/>
            <person name="Vollmers J."/>
            <person name="Rivas-Marin E."/>
            <person name="Kohn T."/>
            <person name="Peeters S.H."/>
            <person name="Heuer A."/>
            <person name="Rast P."/>
            <person name="Oberbeckmann S."/>
            <person name="Bunk B."/>
            <person name="Jeske O."/>
            <person name="Meyerdierks A."/>
            <person name="Storesund J.E."/>
            <person name="Kallscheuer N."/>
            <person name="Luecker S."/>
            <person name="Lage O.M."/>
            <person name="Pohl T."/>
            <person name="Merkel B.J."/>
            <person name="Hornburger P."/>
            <person name="Mueller R.-W."/>
            <person name="Bruemmer F."/>
            <person name="Labrenz M."/>
            <person name="Spormann A.M."/>
            <person name="Op den Camp H."/>
            <person name="Overmann J."/>
            <person name="Amann R."/>
            <person name="Jetten M.S.M."/>
            <person name="Mascher T."/>
            <person name="Medema M.H."/>
            <person name="Devos D.P."/>
            <person name="Kaster A.-K."/>
            <person name="Ovreas L."/>
            <person name="Rohde M."/>
            <person name="Galperin M.Y."/>
            <person name="Jogler C."/>
        </authorList>
    </citation>
    <scope>NUCLEOTIDE SEQUENCE [LARGE SCALE GENOMIC DNA]</scope>
    <source>
        <strain evidence="10 11">Poly30</strain>
    </source>
</reference>
<dbReference type="InterPro" id="IPR046373">
    <property type="entry name" value="Acyl-CoA_Oxase/DH_mid-dom_sf"/>
</dbReference>
<evidence type="ECO:0000313" key="10">
    <source>
        <dbReference type="EMBL" id="QDV06173.1"/>
    </source>
</evidence>
<dbReference type="Pfam" id="PF02770">
    <property type="entry name" value="Acyl-CoA_dh_M"/>
    <property type="match status" value="1"/>
</dbReference>
<name>A0A518EQ03_9BACT</name>
<dbReference type="SUPFAM" id="SSF56645">
    <property type="entry name" value="Acyl-CoA dehydrogenase NM domain-like"/>
    <property type="match status" value="1"/>
</dbReference>
<dbReference type="OrthoDB" id="29340at2"/>
<dbReference type="Pfam" id="PF00441">
    <property type="entry name" value="Acyl-CoA_dh_1"/>
    <property type="match status" value="1"/>
</dbReference>
<evidence type="ECO:0000256" key="5">
    <source>
        <dbReference type="ARBA" id="ARBA00022827"/>
    </source>
</evidence>
<evidence type="ECO:0000256" key="7">
    <source>
        <dbReference type="RuleBase" id="RU362125"/>
    </source>
</evidence>
<keyword evidence="4 7" id="KW-0285">Flavoprotein</keyword>
<dbReference type="GO" id="GO:0003995">
    <property type="term" value="F:acyl-CoA dehydrogenase activity"/>
    <property type="evidence" value="ECO:0007669"/>
    <property type="project" value="InterPro"/>
</dbReference>
<dbReference type="GO" id="GO:0005737">
    <property type="term" value="C:cytoplasm"/>
    <property type="evidence" value="ECO:0007669"/>
    <property type="project" value="TreeGrafter"/>
</dbReference>
<dbReference type="RefSeq" id="WP_145196130.1">
    <property type="nucleotide sequence ID" value="NZ_CP036434.1"/>
</dbReference>
<evidence type="ECO:0000256" key="4">
    <source>
        <dbReference type="ARBA" id="ARBA00022630"/>
    </source>
</evidence>
<comment type="cofactor">
    <cofactor evidence="1 7">
        <name>FAD</name>
        <dbReference type="ChEBI" id="CHEBI:57692"/>
    </cofactor>
</comment>
<accession>A0A518EQ03</accession>
<dbReference type="InterPro" id="IPR009075">
    <property type="entry name" value="AcylCo_DH/oxidase_C"/>
</dbReference>
<dbReference type="AlphaFoldDB" id="A0A518EQ03"/>
<dbReference type="Gene3D" id="2.40.110.10">
    <property type="entry name" value="Butyryl-CoA Dehydrogenase, subunit A, domain 2"/>
    <property type="match status" value="1"/>
</dbReference>
<evidence type="ECO:0000259" key="9">
    <source>
        <dbReference type="Pfam" id="PF02770"/>
    </source>
</evidence>
<evidence type="ECO:0000259" key="8">
    <source>
        <dbReference type="Pfam" id="PF00441"/>
    </source>
</evidence>
<dbReference type="Gene3D" id="1.20.140.10">
    <property type="entry name" value="Butyryl-CoA Dehydrogenase, subunit A, domain 3"/>
    <property type="match status" value="1"/>
</dbReference>
<gene>
    <name evidence="10" type="primary">acdA_2</name>
    <name evidence="10" type="ORF">Poly30_16780</name>
</gene>
<dbReference type="PANTHER" id="PTHR48083">
    <property type="entry name" value="MEDIUM-CHAIN SPECIFIC ACYL-COA DEHYDROGENASE, MITOCHONDRIAL-RELATED"/>
    <property type="match status" value="1"/>
</dbReference>
<dbReference type="EMBL" id="CP036434">
    <property type="protein sequence ID" value="QDV06173.1"/>
    <property type="molecule type" value="Genomic_DNA"/>
</dbReference>
<feature type="domain" description="Acyl-CoA dehydrogenase/oxidase C-terminal" evidence="8">
    <location>
        <begin position="273"/>
        <end position="422"/>
    </location>
</feature>
<evidence type="ECO:0000256" key="2">
    <source>
        <dbReference type="ARBA" id="ARBA00009347"/>
    </source>
</evidence>
<dbReference type="CDD" id="cd00567">
    <property type="entry name" value="ACAD"/>
    <property type="match status" value="1"/>
</dbReference>
<feature type="domain" description="Acyl-CoA oxidase/dehydrogenase middle" evidence="9">
    <location>
        <begin position="167"/>
        <end position="261"/>
    </location>
</feature>
<dbReference type="PIRSF" id="PIRSF016578">
    <property type="entry name" value="HsaA"/>
    <property type="match status" value="1"/>
</dbReference>
<proteinExistence type="inferred from homology"/>
<evidence type="ECO:0000256" key="6">
    <source>
        <dbReference type="ARBA" id="ARBA00023002"/>
    </source>
</evidence>
<evidence type="ECO:0000256" key="1">
    <source>
        <dbReference type="ARBA" id="ARBA00001974"/>
    </source>
</evidence>
<dbReference type="FunFam" id="1.20.140.10:FF:000001">
    <property type="entry name" value="Acyl-CoA dehydrogenase"/>
    <property type="match status" value="1"/>
</dbReference>
<dbReference type="InterPro" id="IPR006091">
    <property type="entry name" value="Acyl-CoA_Oxase/DH_mid-dom"/>
</dbReference>
<protein>
    <recommendedName>
        <fullName evidence="3">Medium-chain specific acyl-CoA dehydrogenase, mitochondrial</fullName>
    </recommendedName>
</protein>
<dbReference type="SUPFAM" id="SSF47203">
    <property type="entry name" value="Acyl-CoA dehydrogenase C-terminal domain-like"/>
    <property type="match status" value="1"/>
</dbReference>
<evidence type="ECO:0000256" key="3">
    <source>
        <dbReference type="ARBA" id="ARBA00019125"/>
    </source>
</evidence>
<dbReference type="PROSITE" id="PS00072">
    <property type="entry name" value="ACYL_COA_DH_1"/>
    <property type="match status" value="1"/>
</dbReference>
<keyword evidence="6 7" id="KW-0560">Oxidoreductase</keyword>
<sequence>MGAIDSTGLDLTALEREAAAFAAQFEADFDRFEGTASVEAEIEAFRHAHGRVREGGWFSHVVPEDFGGSAVSGRALGDSALGGSASGGSASGGGALGEGATSDTVCVRALCAIRQAFAFRHAMLDLAFVEQGLGSFPIALGSRFGGALDAELTDVLARTARGELIPALGLTEAGAGSDLAGVATRAERQSDGDYLISGAKTYITNVGVADYYTVLARTSGAAGERAGLTMFYVPHASEGLGTRSFRVMAPHPIGEVLFDSVRVPARHVLGEVGAGMDLALGNLARFRITVAAAANGFARRALTESVSHLSRREQFGRPLSTFQGLRFDLAEMDVKLRAAELLTAEAAARVDSGADATAEVARAKLFSTESASWICDRAVQHHGGLGVRVGSVVERLFRDTRALRIYEGTSEVQKLVLAKHVLKTTPIEPAKPEQVPGEGHND</sequence>
<dbReference type="InterPro" id="IPR009100">
    <property type="entry name" value="AcylCoA_DH/oxidase_NM_dom_sf"/>
</dbReference>
<dbReference type="InterPro" id="IPR036250">
    <property type="entry name" value="AcylCo_DH-like_C"/>
</dbReference>
<evidence type="ECO:0000313" key="11">
    <source>
        <dbReference type="Proteomes" id="UP000320390"/>
    </source>
</evidence>
<keyword evidence="5 7" id="KW-0274">FAD</keyword>
<comment type="similarity">
    <text evidence="2 7">Belongs to the acyl-CoA dehydrogenase family.</text>
</comment>